<dbReference type="OrthoDB" id="5957473at2"/>
<name>A0A3S0RHK1_9GAMM</name>
<dbReference type="AlphaFoldDB" id="A0A3S0RHK1"/>
<protein>
    <submittedName>
        <fullName evidence="1">Uncharacterized protein</fullName>
    </submittedName>
</protein>
<evidence type="ECO:0000313" key="2">
    <source>
        <dbReference type="Proteomes" id="UP000274358"/>
    </source>
</evidence>
<evidence type="ECO:0000313" key="1">
    <source>
        <dbReference type="EMBL" id="RUL69681.1"/>
    </source>
</evidence>
<organism evidence="1 2">
    <name type="scientific">Dyella choica</name>
    <dbReference type="NCBI Taxonomy" id="1927959"/>
    <lineage>
        <taxon>Bacteria</taxon>
        <taxon>Pseudomonadati</taxon>
        <taxon>Pseudomonadota</taxon>
        <taxon>Gammaproteobacteria</taxon>
        <taxon>Lysobacterales</taxon>
        <taxon>Rhodanobacteraceae</taxon>
        <taxon>Dyella</taxon>
    </lineage>
</organism>
<comment type="caution">
    <text evidence="1">The sequence shown here is derived from an EMBL/GenBank/DDBJ whole genome shotgun (WGS) entry which is preliminary data.</text>
</comment>
<accession>A0A3S0RHK1</accession>
<dbReference type="RefSeq" id="WP_126686916.1">
    <property type="nucleotide sequence ID" value="NZ_RYYV01000029.1"/>
</dbReference>
<dbReference type="EMBL" id="RYYV01000029">
    <property type="protein sequence ID" value="RUL69681.1"/>
    <property type="molecule type" value="Genomic_DNA"/>
</dbReference>
<dbReference type="Proteomes" id="UP000274358">
    <property type="component" value="Unassembled WGS sequence"/>
</dbReference>
<sequence length="65" mass="6971">MQTVKLSLCLPDATHPNMQVHVCSEEADCDVVIELPVRAKGSVTRTPDTPLSAQDEYVLGGYAGI</sequence>
<reference evidence="1 2" key="1">
    <citation type="submission" date="2018-12" db="EMBL/GenBank/DDBJ databases">
        <title>Dyella dinghuensis sp. nov. DHOA06 and Dyella choica sp. nov. 4M-K27, isolated from forest soil.</title>
        <authorList>
            <person name="Qiu L.-H."/>
            <person name="Gao Z.-H."/>
        </authorList>
    </citation>
    <scope>NUCLEOTIDE SEQUENCE [LARGE SCALE GENOMIC DNA]</scope>
    <source>
        <strain evidence="1 2">4M-K27</strain>
    </source>
</reference>
<proteinExistence type="predicted"/>
<gene>
    <name evidence="1" type="ORF">EKH80_21835</name>
</gene>
<keyword evidence="2" id="KW-1185">Reference proteome</keyword>